<name>A0A2P5DXC5_PARAD</name>
<dbReference type="InterPro" id="IPR029063">
    <property type="entry name" value="SAM-dependent_MTases_sf"/>
</dbReference>
<feature type="non-terminal residue" evidence="1">
    <location>
        <position position="1"/>
    </location>
</feature>
<sequence>QGALPGLLLFREDEVKNLNFQVILKSLTEWGWPYHWDLIRLFFYQKKIFYFDLLIMAIVTGRDGSNKDWGNFFIEAGFTSFKITPIFSLRTLIEVFP</sequence>
<gene>
    <name evidence="1" type="ORF">PanWU01x14_022990</name>
</gene>
<protein>
    <submittedName>
        <fullName evidence="1">S-adenosyl-L-methionine-dependent methyltransferase</fullName>
    </submittedName>
</protein>
<dbReference type="Gene3D" id="3.40.50.150">
    <property type="entry name" value="Vaccinia Virus protein VP39"/>
    <property type="match status" value="1"/>
</dbReference>
<comment type="caution">
    <text evidence="1">The sequence shown here is derived from an EMBL/GenBank/DDBJ whole genome shotgun (WGS) entry which is preliminary data.</text>
</comment>
<keyword evidence="1" id="KW-0808">Transferase</keyword>
<proteinExistence type="predicted"/>
<evidence type="ECO:0000313" key="2">
    <source>
        <dbReference type="Proteomes" id="UP000237105"/>
    </source>
</evidence>
<organism evidence="1 2">
    <name type="scientific">Parasponia andersonii</name>
    <name type="common">Sponia andersonii</name>
    <dbReference type="NCBI Taxonomy" id="3476"/>
    <lineage>
        <taxon>Eukaryota</taxon>
        <taxon>Viridiplantae</taxon>
        <taxon>Streptophyta</taxon>
        <taxon>Embryophyta</taxon>
        <taxon>Tracheophyta</taxon>
        <taxon>Spermatophyta</taxon>
        <taxon>Magnoliopsida</taxon>
        <taxon>eudicotyledons</taxon>
        <taxon>Gunneridae</taxon>
        <taxon>Pentapetalae</taxon>
        <taxon>rosids</taxon>
        <taxon>fabids</taxon>
        <taxon>Rosales</taxon>
        <taxon>Cannabaceae</taxon>
        <taxon>Parasponia</taxon>
    </lineage>
</organism>
<reference evidence="2" key="1">
    <citation type="submission" date="2016-06" db="EMBL/GenBank/DDBJ databases">
        <title>Parallel loss of symbiosis genes in relatives of nitrogen-fixing non-legume Parasponia.</title>
        <authorList>
            <person name="Van Velzen R."/>
            <person name="Holmer R."/>
            <person name="Bu F."/>
            <person name="Rutten L."/>
            <person name="Van Zeijl A."/>
            <person name="Liu W."/>
            <person name="Santuari L."/>
            <person name="Cao Q."/>
            <person name="Sharma T."/>
            <person name="Shen D."/>
            <person name="Roswanjaya Y."/>
            <person name="Wardhani T."/>
            <person name="Kalhor M.S."/>
            <person name="Jansen J."/>
            <person name="Van den Hoogen J."/>
            <person name="Gungor B."/>
            <person name="Hartog M."/>
            <person name="Hontelez J."/>
            <person name="Verver J."/>
            <person name="Yang W.-C."/>
            <person name="Schijlen E."/>
            <person name="Repin R."/>
            <person name="Schilthuizen M."/>
            <person name="Schranz E."/>
            <person name="Heidstra R."/>
            <person name="Miyata K."/>
            <person name="Fedorova E."/>
            <person name="Kohlen W."/>
            <person name="Bisseling T."/>
            <person name="Smit S."/>
            <person name="Geurts R."/>
        </authorList>
    </citation>
    <scope>NUCLEOTIDE SEQUENCE [LARGE SCALE GENOMIC DNA]</scope>
    <source>
        <strain evidence="2">cv. WU1-14</strain>
    </source>
</reference>
<dbReference type="Proteomes" id="UP000237105">
    <property type="component" value="Unassembled WGS sequence"/>
</dbReference>
<keyword evidence="1" id="KW-0489">Methyltransferase</keyword>
<dbReference type="GO" id="GO:0008168">
    <property type="term" value="F:methyltransferase activity"/>
    <property type="evidence" value="ECO:0007669"/>
    <property type="project" value="UniProtKB-KW"/>
</dbReference>
<dbReference type="OrthoDB" id="912215at2759"/>
<evidence type="ECO:0000313" key="1">
    <source>
        <dbReference type="EMBL" id="PON77945.1"/>
    </source>
</evidence>
<keyword evidence="2" id="KW-1185">Reference proteome</keyword>
<dbReference type="STRING" id="3476.A0A2P5DXC5"/>
<dbReference type="AlphaFoldDB" id="A0A2P5DXC5"/>
<dbReference type="EMBL" id="JXTB01000011">
    <property type="protein sequence ID" value="PON77945.1"/>
    <property type="molecule type" value="Genomic_DNA"/>
</dbReference>
<dbReference type="GO" id="GO:0032259">
    <property type="term" value="P:methylation"/>
    <property type="evidence" value="ECO:0007669"/>
    <property type="project" value="UniProtKB-KW"/>
</dbReference>
<accession>A0A2P5DXC5</accession>